<reference evidence="2" key="1">
    <citation type="journal article" date="2015" name="Nature">
        <title>Complex archaea that bridge the gap between prokaryotes and eukaryotes.</title>
        <authorList>
            <person name="Spang A."/>
            <person name="Saw J.H."/>
            <person name="Jorgensen S.L."/>
            <person name="Zaremba-Niedzwiedzka K."/>
            <person name="Martijn J."/>
            <person name="Lind A.E."/>
            <person name="van Eijk R."/>
            <person name="Schleper C."/>
            <person name="Guy L."/>
            <person name="Ettema T.J."/>
        </authorList>
    </citation>
    <scope>NUCLEOTIDE SEQUENCE</scope>
</reference>
<gene>
    <name evidence="2" type="ORF">LCGC14_2294340</name>
</gene>
<feature type="non-terminal residue" evidence="2">
    <location>
        <position position="166"/>
    </location>
</feature>
<dbReference type="EMBL" id="LAZR01032209">
    <property type="protein sequence ID" value="KKL51549.1"/>
    <property type="molecule type" value="Genomic_DNA"/>
</dbReference>
<comment type="caution">
    <text evidence="2">The sequence shown here is derived from an EMBL/GenBank/DDBJ whole genome shotgun (WGS) entry which is preliminary data.</text>
</comment>
<evidence type="ECO:0000256" key="1">
    <source>
        <dbReference type="SAM" id="MobiDB-lite"/>
    </source>
</evidence>
<accession>A0A0F9CQS9</accession>
<sequence length="166" mass="18468">MTTWVLASDFKARIEDLSKALGDIEPAELAERAEVGPEQVRRWLRDEVKPRQKSLERWAKREGWPITIFTEGGPMPSSVVNKPVNNRPEEEGKNVPPPPAHLEIKAYPPTIGTGPDPRTIRATRTANLLLGTANDAKTLMASGHLDDAEQTMWRGIQGAERELRGD</sequence>
<feature type="region of interest" description="Disordered" evidence="1">
    <location>
        <begin position="67"/>
        <end position="102"/>
    </location>
</feature>
<proteinExistence type="predicted"/>
<evidence type="ECO:0000313" key="2">
    <source>
        <dbReference type="EMBL" id="KKL51549.1"/>
    </source>
</evidence>
<protein>
    <submittedName>
        <fullName evidence="2">Uncharacterized protein</fullName>
    </submittedName>
</protein>
<organism evidence="2">
    <name type="scientific">marine sediment metagenome</name>
    <dbReference type="NCBI Taxonomy" id="412755"/>
    <lineage>
        <taxon>unclassified sequences</taxon>
        <taxon>metagenomes</taxon>
        <taxon>ecological metagenomes</taxon>
    </lineage>
</organism>
<name>A0A0F9CQS9_9ZZZZ</name>
<dbReference type="AlphaFoldDB" id="A0A0F9CQS9"/>